<dbReference type="Gene3D" id="3.90.76.10">
    <property type="entry name" value="Dipeptide-binding Protein, Domain 1"/>
    <property type="match status" value="1"/>
</dbReference>
<reference evidence="3 5" key="1">
    <citation type="submission" date="2017-11" db="EMBL/GenBank/DDBJ databases">
        <title>Comparitive Functional Genomics of Dry Heat Resistant strains isolated from the Viking Spacecraft.</title>
        <authorList>
            <person name="Seuylemezian A."/>
            <person name="Cooper K."/>
            <person name="Vaishampayan P."/>
        </authorList>
    </citation>
    <scope>NUCLEOTIDE SEQUENCE [LARGE SCALE GENOMIC DNA]</scope>
    <source>
        <strain evidence="3 5">M4.6</strain>
    </source>
</reference>
<reference evidence="4 6" key="2">
    <citation type="submission" date="2017-12" db="EMBL/GenBank/DDBJ databases">
        <title>Comparative Functional Genomics of Dry Heat Resistant strains isolated from the Viking Spacecraft.</title>
        <authorList>
            <person name="Seuylemezian A."/>
            <person name="Cooper K."/>
            <person name="Vaishampayan P."/>
        </authorList>
    </citation>
    <scope>NUCLEOTIDE SEQUENCE [LARGE SCALE GENOMIC DNA]</scope>
    <source>
        <strain evidence="4 6">ATCC 29669</strain>
    </source>
</reference>
<dbReference type="InterPro" id="IPR039424">
    <property type="entry name" value="SBP_5"/>
</dbReference>
<dbReference type="InterPro" id="IPR030678">
    <property type="entry name" value="Peptide/Ni-bd"/>
</dbReference>
<dbReference type="Gene3D" id="3.40.190.10">
    <property type="entry name" value="Periplasmic binding protein-like II"/>
    <property type="match status" value="1"/>
</dbReference>
<dbReference type="EMBL" id="PGVA01000071">
    <property type="protein sequence ID" value="PLR79833.1"/>
    <property type="molecule type" value="Genomic_DNA"/>
</dbReference>
<dbReference type="Gene3D" id="3.10.105.10">
    <property type="entry name" value="Dipeptide-binding Protein, Domain 3"/>
    <property type="match status" value="1"/>
</dbReference>
<keyword evidence="6" id="KW-1185">Reference proteome</keyword>
<dbReference type="OrthoDB" id="9796817at2"/>
<dbReference type="PIRSF" id="PIRSF002741">
    <property type="entry name" value="MppA"/>
    <property type="match status" value="1"/>
</dbReference>
<evidence type="ECO:0000313" key="5">
    <source>
        <dbReference type="Proteomes" id="UP000234951"/>
    </source>
</evidence>
<protein>
    <submittedName>
        <fullName evidence="3">Peptide ABC transporter substrate-binding protein</fullName>
    </submittedName>
</protein>
<proteinExistence type="predicted"/>
<comment type="caution">
    <text evidence="3">The sequence shown here is derived from an EMBL/GenBank/DDBJ whole genome shotgun (WGS) entry which is preliminary data.</text>
</comment>
<dbReference type="Pfam" id="PF00496">
    <property type="entry name" value="SBP_bac_5"/>
    <property type="match status" value="1"/>
</dbReference>
<dbReference type="RefSeq" id="WP_101579295.1">
    <property type="nucleotide sequence ID" value="NZ_PGVA01000071.1"/>
</dbReference>
<dbReference type="PROSITE" id="PS51257">
    <property type="entry name" value="PROKAR_LIPOPROTEIN"/>
    <property type="match status" value="1"/>
</dbReference>
<dbReference type="CDD" id="cd08492">
    <property type="entry name" value="PBP2_NikA_DppA_OppA_like_15"/>
    <property type="match status" value="1"/>
</dbReference>
<evidence type="ECO:0000259" key="2">
    <source>
        <dbReference type="Pfam" id="PF00496"/>
    </source>
</evidence>
<dbReference type="AlphaFoldDB" id="A0A2N5GGG5"/>
<accession>A0A2N5GGG5</accession>
<dbReference type="Proteomes" id="UP000235114">
    <property type="component" value="Unassembled WGS sequence"/>
</dbReference>
<dbReference type="InterPro" id="IPR000914">
    <property type="entry name" value="SBP_5_dom"/>
</dbReference>
<dbReference type="GO" id="GO:0042597">
    <property type="term" value="C:periplasmic space"/>
    <property type="evidence" value="ECO:0007669"/>
    <property type="project" value="UniProtKB-ARBA"/>
</dbReference>
<dbReference type="EMBL" id="PGVD01000026">
    <property type="protein sequence ID" value="PLR97818.1"/>
    <property type="molecule type" value="Genomic_DNA"/>
</dbReference>
<evidence type="ECO:0000313" key="4">
    <source>
        <dbReference type="EMBL" id="PLR97818.1"/>
    </source>
</evidence>
<feature type="domain" description="Solute-binding protein family 5" evidence="2">
    <location>
        <begin position="91"/>
        <end position="456"/>
    </location>
</feature>
<organism evidence="3 5">
    <name type="scientific">Bacillus canaveralius</name>
    <dbReference type="NCBI Taxonomy" id="1403243"/>
    <lineage>
        <taxon>Bacteria</taxon>
        <taxon>Bacillati</taxon>
        <taxon>Bacillota</taxon>
        <taxon>Bacilli</taxon>
        <taxon>Bacillales</taxon>
        <taxon>Bacillaceae</taxon>
        <taxon>Bacillus</taxon>
    </lineage>
</organism>
<dbReference type="SUPFAM" id="SSF53850">
    <property type="entry name" value="Periplasmic binding protein-like II"/>
    <property type="match status" value="1"/>
</dbReference>
<dbReference type="GO" id="GO:0015833">
    <property type="term" value="P:peptide transport"/>
    <property type="evidence" value="ECO:0007669"/>
    <property type="project" value="TreeGrafter"/>
</dbReference>
<dbReference type="Proteomes" id="UP000234951">
    <property type="component" value="Unassembled WGS sequence"/>
</dbReference>
<feature type="region of interest" description="Disordered" evidence="1">
    <location>
        <begin position="26"/>
        <end position="51"/>
    </location>
</feature>
<evidence type="ECO:0000256" key="1">
    <source>
        <dbReference type="SAM" id="MobiDB-lite"/>
    </source>
</evidence>
<gene>
    <name evidence="3" type="ORF">CU635_20840</name>
    <name evidence="4" type="ORF">CVD25_09730</name>
</gene>
<name>A0A2N5GGG5_9BACI</name>
<dbReference type="PANTHER" id="PTHR30290">
    <property type="entry name" value="PERIPLASMIC BINDING COMPONENT OF ABC TRANSPORTER"/>
    <property type="match status" value="1"/>
</dbReference>
<feature type="compositionally biased region" description="Polar residues" evidence="1">
    <location>
        <begin position="27"/>
        <end position="51"/>
    </location>
</feature>
<dbReference type="GO" id="GO:0043190">
    <property type="term" value="C:ATP-binding cassette (ABC) transporter complex"/>
    <property type="evidence" value="ECO:0007669"/>
    <property type="project" value="InterPro"/>
</dbReference>
<dbReference type="GO" id="GO:1904680">
    <property type="term" value="F:peptide transmembrane transporter activity"/>
    <property type="evidence" value="ECO:0007669"/>
    <property type="project" value="TreeGrafter"/>
</dbReference>
<sequence length="540" mass="60503">MTRKIGHILFIALISLMLLLTGCNPKPTEQSSGDKTQGSTAASGAGNSRDTLVISSVREPDTIDVHKTTWVDDSNGHVYETLLKRDLDGNLIPGLAEKYETSADGKVWTFYLNENAKFHSGEPVTADAVKKTFERFLEHSAVKFIAGPVEKIEAVEPQKLMIYFTEPFAPFASGLTTAYLAPMDPKAIEQHGDKFGEHPAAAGIFKFAERKRGSSIVYTKNEAYNWGPPFVENKGAPAFDKYEFRFITDDDTRVLEFKKGTTQIMTKVPPNYVKDLKNTPGVKIDSIYEQGITYLGFNNKKPIFQDKKVRQAIALGIDREPIVEFALEGYAKPVFGPLPPTIPGYSETVEGAAEDKYTRDVKKAKSLLAEAGWKDSNGDGIADRDGKPFAFELWLSDEPVMQRIAQIIQDQLKEIGIDVKISVQEAAAISANTPKGLHDALLTMYGWSDPDILYMLFAKGSSIRLHYESEELHNMLTNGRQTMNPEERMKIYEEAQQFIVEESPWVPLFVRESLTAYRDIEGFKQNPYSQNILFNDIRPK</sequence>
<evidence type="ECO:0000313" key="6">
    <source>
        <dbReference type="Proteomes" id="UP000235114"/>
    </source>
</evidence>
<evidence type="ECO:0000313" key="3">
    <source>
        <dbReference type="EMBL" id="PLR79833.1"/>
    </source>
</evidence>